<evidence type="ECO:0000313" key="4">
    <source>
        <dbReference type="EMBL" id="JAV74844.1"/>
    </source>
</evidence>
<dbReference type="GO" id="GO:0003729">
    <property type="term" value="F:mRNA binding"/>
    <property type="evidence" value="ECO:0007669"/>
    <property type="project" value="InterPro"/>
</dbReference>
<feature type="compositionally biased region" description="Low complexity" evidence="2">
    <location>
        <begin position="251"/>
        <end position="267"/>
    </location>
</feature>
<keyword evidence="1" id="KW-0175">Coiled coil</keyword>
<dbReference type="InterPro" id="IPR054127">
    <property type="entry name" value="Pcf11_C"/>
</dbReference>
<dbReference type="PROSITE" id="PS51391">
    <property type="entry name" value="CID"/>
    <property type="match status" value="1"/>
</dbReference>
<feature type="compositionally biased region" description="Polar residues" evidence="2">
    <location>
        <begin position="876"/>
        <end position="886"/>
    </location>
</feature>
<evidence type="ECO:0000259" key="3">
    <source>
        <dbReference type="PROSITE" id="PS51391"/>
    </source>
</evidence>
<feature type="compositionally biased region" description="Pro residues" evidence="2">
    <location>
        <begin position="611"/>
        <end position="627"/>
    </location>
</feature>
<dbReference type="Pfam" id="PF21936">
    <property type="entry name" value="Pcf11_C"/>
    <property type="match status" value="1"/>
</dbReference>
<dbReference type="GO" id="GO:0031124">
    <property type="term" value="P:mRNA 3'-end processing"/>
    <property type="evidence" value="ECO:0007669"/>
    <property type="project" value="InterPro"/>
</dbReference>
<protein>
    <recommendedName>
        <fullName evidence="3">CID domain-containing protein</fullName>
    </recommendedName>
</protein>
<feature type="region of interest" description="Disordered" evidence="2">
    <location>
        <begin position="1118"/>
        <end position="1164"/>
    </location>
</feature>
<feature type="compositionally biased region" description="Basic and acidic residues" evidence="2">
    <location>
        <begin position="527"/>
        <end position="539"/>
    </location>
</feature>
<evidence type="ECO:0000256" key="2">
    <source>
        <dbReference type="SAM" id="MobiDB-lite"/>
    </source>
</evidence>
<feature type="compositionally biased region" description="Pro residues" evidence="2">
    <location>
        <begin position="1238"/>
        <end position="1253"/>
    </location>
</feature>
<dbReference type="InterPro" id="IPR006569">
    <property type="entry name" value="CID_dom"/>
</dbReference>
<dbReference type="OrthoDB" id="343582at2759"/>
<feature type="compositionally biased region" description="Polar residues" evidence="2">
    <location>
        <begin position="367"/>
        <end position="386"/>
    </location>
</feature>
<dbReference type="Gene3D" id="1.25.40.90">
    <property type="match status" value="1"/>
</dbReference>
<dbReference type="GO" id="GO:0005849">
    <property type="term" value="C:mRNA cleavage factor complex"/>
    <property type="evidence" value="ECO:0007669"/>
    <property type="project" value="TreeGrafter"/>
</dbReference>
<feature type="compositionally biased region" description="Polar residues" evidence="2">
    <location>
        <begin position="788"/>
        <end position="797"/>
    </location>
</feature>
<feature type="region of interest" description="Disordered" evidence="2">
    <location>
        <begin position="353"/>
        <end position="701"/>
    </location>
</feature>
<dbReference type="GO" id="GO:0005737">
    <property type="term" value="C:cytoplasm"/>
    <property type="evidence" value="ECO:0007669"/>
    <property type="project" value="TreeGrafter"/>
</dbReference>
<dbReference type="PANTHER" id="PTHR15921">
    <property type="entry name" value="PRE-MRNA CLEAVAGE COMPLEX II"/>
    <property type="match status" value="1"/>
</dbReference>
<feature type="compositionally biased region" description="Basic and acidic residues" evidence="2">
    <location>
        <begin position="772"/>
        <end position="786"/>
    </location>
</feature>
<feature type="compositionally biased region" description="Basic and acidic residues" evidence="2">
    <location>
        <begin position="462"/>
        <end position="503"/>
    </location>
</feature>
<sequence>MAGISEIREEYTSSLQDLTFNSKPLISVLTILAEENVPHAKEIVEAIESHLSRVRVEVKLPVLYLIDCIIKNVDGPYTALFCQNIVSTFCNVFKQVDEQTRAEMFRLRQTWNDVIPPKKLYALDVQIAQLDPAWPVTAPPPSIHFNPKFLKTTTTTASGTLTAPISSKLNKNSMTNTSSLDTKTLSMQQKLINKQKELLELQQRKLQLELLQTQVKLQEQQLIQNTSTVKTTPQVNGPHTQNLLLKPEVAKQMSSSKNKTKTSPPQSNAKSSSGGSKISPANSNPANARPIRDPRLLRQQQQQQQAQQALSNVNANVHLESKSKFGSQHTLDSENKFVNSKTSVRNDHVEHRLVNNKGNIDSHGKSKTSPHSSPLKHTQKIGSSLRKNSKFSRDSKTPNISDTSSDKITIADPSSKAGRGQPSKPRTFGRSFLKIKKKSAEKDSPDKVAGTVSPSNTTGSFRNDKDSSALNRADKKSDKQLPKSCKSDKEKFKSDGSFKDPKGSVKNRNYMRRNRNASASPEPTQDLDLRIRAPPEKQPRLQGENNIDDKTGNDSPKQPVDVDLRQLPSVISKKRPSTENQETSNAKKSRTEMFDVLFGSEDTDLRQLPPVLSPPMPSERPPTPPAPIISDKLEQIVDESRKDDKGESNAPKNSNLDALRAKLANAVNQTKLKESESLPKEKLQDAKKGRAKSFGSDKMDKIIISSADEESIKAGNMTKAQKNALMHKILAQIETHKLREAQRKECESVSNPSLQPISDEEPNFSGSESDEEVKKRIGKSDRDDRTSPIPSQVSQLEGTYPPYSRQADQRDPRRTRAWRGRHRKVWDYPPTVPRPTVRPSYRDNWVRPMNDAWRPQPLYSNNFGEHVSPFSREHGTQSPNSNSQELPTLEYAHPDSYKFITIDNEPREIRYYDETAIVFMNSSDPREISFHNGTRRIFFDGEPFLLKLNSPYEEISLKGNVHRVRLGAPSREIFIDGKGYECYFDKNEKVIDLDGNKIFVKLEAPPPQVKIGQEKRLDLVAGKVQLVVDARNMYTIFLDAKLQTFVLENVTHTLKFVDSLRAALINDVRFEIEYGGLPKPIMLHDKKHFIRFSVLPEGIKPGNVNIKDMEVTQPVENEALSESVSTLPYENTSQDSLPEKPKEFDGTSPEHNSNSPHNFHHPNFNNLDMLSSVIASSMLPSSAESGYQVEDTNSQDVQSTITIPRDTPQVKNPPSLNINDLFQRLVATGIVTTAATAPPQPVEEPPPPSPPKPSRSTAHHVSKHFKPPTFSKPETLKTRRPPLIHMLYTGMQCSSCGMRFPADQTMYYSQHLDWHFRQNRRGKKNIRKAASRRWHYTMLDWRNYEEIEDLEEREKNYFENQQNPDGTNDDADEEIEIPCVPADPNVPNAACEVCRDKFEQFYNEEKDEWQLRMAIRVEDKTYHPLCYEDYQASLVDPSLEESKLNVEEQDVDPSIPGLGAEQSANETYDDVMEVIDNIDEEEAPPPVVEEPKVPNISIDDDEEEVDDDVILNEVAPERIVVDDDDKDDYVSGGGLIPGVVVKVEPVDDGFVDVEGGLVRTKEVKLKAEDAVPATDDVETVAPAVQIAPDSVDTTHTEVVSTIDGNVEFESGVNPSTGISGKIKINITKPIPAIVAKETKETVEEQLQTADCIDPSQPLPPGEEPVQLNIKPALQGLELKRQPTVKKGSELTGLCSIM</sequence>
<dbReference type="CTD" id="51585"/>
<feature type="coiled-coil region" evidence="1">
    <location>
        <begin position="191"/>
        <end position="221"/>
    </location>
</feature>
<dbReference type="GO" id="GO:0000993">
    <property type="term" value="F:RNA polymerase II complex binding"/>
    <property type="evidence" value="ECO:0007669"/>
    <property type="project" value="InterPro"/>
</dbReference>
<dbReference type="InterPro" id="IPR047415">
    <property type="entry name" value="Pcf11_CID"/>
</dbReference>
<feature type="region of interest" description="Disordered" evidence="2">
    <location>
        <begin position="740"/>
        <end position="818"/>
    </location>
</feature>
<feature type="compositionally biased region" description="Polar residues" evidence="2">
    <location>
        <begin position="1184"/>
        <end position="1202"/>
    </location>
</feature>
<dbReference type="PANTHER" id="PTHR15921:SF3">
    <property type="entry name" value="PRE-MRNA CLEAVAGE COMPLEX 2 PROTEIN PCF11"/>
    <property type="match status" value="1"/>
</dbReference>
<feature type="compositionally biased region" description="Polar residues" evidence="2">
    <location>
        <begin position="452"/>
        <end position="461"/>
    </location>
</feature>
<dbReference type="SMART" id="SM00582">
    <property type="entry name" value="RPR"/>
    <property type="match status" value="1"/>
</dbReference>
<dbReference type="GO" id="GO:0006369">
    <property type="term" value="P:termination of RNA polymerase II transcription"/>
    <property type="evidence" value="ECO:0007669"/>
    <property type="project" value="InterPro"/>
</dbReference>
<dbReference type="SUPFAM" id="SSF48464">
    <property type="entry name" value="ENTH/VHS domain"/>
    <property type="match status" value="1"/>
</dbReference>
<dbReference type="KEGG" id="ppyr:116174410"/>
<feature type="compositionally biased region" description="Polar residues" evidence="2">
    <location>
        <begin position="268"/>
        <end position="286"/>
    </location>
</feature>
<feature type="region of interest" description="Disordered" evidence="2">
    <location>
        <begin position="1184"/>
        <end position="1215"/>
    </location>
</feature>
<dbReference type="GeneID" id="116174410"/>
<dbReference type="EMBL" id="GEZM01051504">
    <property type="protein sequence ID" value="JAV74844.1"/>
    <property type="molecule type" value="Transcribed_RNA"/>
</dbReference>
<feature type="region of interest" description="Disordered" evidence="2">
    <location>
        <begin position="864"/>
        <end position="886"/>
    </location>
</feature>
<dbReference type="InterPro" id="IPR045154">
    <property type="entry name" value="PCF11-like"/>
</dbReference>
<name>A0A1Y1LME4_PHOPY</name>
<organism evidence="4">
    <name type="scientific">Photinus pyralis</name>
    <name type="common">Common eastern firefly</name>
    <name type="synonym">Lampyris pyralis</name>
    <dbReference type="NCBI Taxonomy" id="7054"/>
    <lineage>
        <taxon>Eukaryota</taxon>
        <taxon>Metazoa</taxon>
        <taxon>Ecdysozoa</taxon>
        <taxon>Arthropoda</taxon>
        <taxon>Hexapoda</taxon>
        <taxon>Insecta</taxon>
        <taxon>Pterygota</taxon>
        <taxon>Neoptera</taxon>
        <taxon>Endopterygota</taxon>
        <taxon>Coleoptera</taxon>
        <taxon>Polyphaga</taxon>
        <taxon>Elateriformia</taxon>
        <taxon>Elateroidea</taxon>
        <taxon>Lampyridae</taxon>
        <taxon>Lampyrinae</taxon>
        <taxon>Photinus</taxon>
    </lineage>
</organism>
<dbReference type="Pfam" id="PF20845">
    <property type="entry name" value="Pcf11_helical"/>
    <property type="match status" value="1"/>
</dbReference>
<feature type="compositionally biased region" description="Polar residues" evidence="2">
    <location>
        <begin position="1120"/>
        <end position="1136"/>
    </location>
</feature>
<feature type="compositionally biased region" description="Basic and acidic residues" evidence="2">
    <location>
        <begin position="671"/>
        <end position="688"/>
    </location>
</feature>
<accession>A0A1Y1LME4</accession>
<reference evidence="4" key="1">
    <citation type="journal article" date="2016" name="Sci. Rep.">
        <title>Molecular characterization of firefly nuptial gifts: a multi-omics approach sheds light on postcopulatory sexual selection.</title>
        <authorList>
            <person name="Al-Wathiqui N."/>
            <person name="Fallon T.R."/>
            <person name="South A."/>
            <person name="Weng J.K."/>
            <person name="Lewis S.M."/>
        </authorList>
    </citation>
    <scope>NUCLEOTIDE SEQUENCE</scope>
</reference>
<evidence type="ECO:0000256" key="1">
    <source>
        <dbReference type="SAM" id="Coils"/>
    </source>
</evidence>
<feature type="region of interest" description="Disordered" evidence="2">
    <location>
        <begin position="1236"/>
        <end position="1278"/>
    </location>
</feature>
<proteinExistence type="predicted"/>
<feature type="domain" description="CID" evidence="3">
    <location>
        <begin position="3"/>
        <end position="131"/>
    </location>
</feature>
<dbReference type="RefSeq" id="XP_031348183.1">
    <property type="nucleotide sequence ID" value="XM_031492323.1"/>
</dbReference>
<dbReference type="InterPro" id="IPR048830">
    <property type="entry name" value="PCF11_helical"/>
</dbReference>
<dbReference type="Pfam" id="PF04818">
    <property type="entry name" value="CID"/>
    <property type="match status" value="1"/>
</dbReference>
<feature type="region of interest" description="Disordered" evidence="2">
    <location>
        <begin position="251"/>
        <end position="290"/>
    </location>
</feature>
<dbReference type="CDD" id="cd16982">
    <property type="entry name" value="CID_Pcf11"/>
    <property type="match status" value="1"/>
</dbReference>
<feature type="compositionally biased region" description="Low complexity" evidence="2">
    <location>
        <begin position="1151"/>
        <end position="1164"/>
    </location>
</feature>
<dbReference type="InterPro" id="IPR008942">
    <property type="entry name" value="ENTH_VHS"/>
</dbReference>
<feature type="compositionally biased region" description="Basic residues" evidence="2">
    <location>
        <begin position="1257"/>
        <end position="1266"/>
    </location>
</feature>
<feature type="compositionally biased region" description="Polar residues" evidence="2">
    <location>
        <begin position="397"/>
        <end position="407"/>
    </location>
</feature>
<feature type="compositionally biased region" description="Basic and acidic residues" evidence="2">
    <location>
        <begin position="631"/>
        <end position="647"/>
    </location>
</feature>